<proteinExistence type="predicted"/>
<evidence type="ECO:0000313" key="2">
    <source>
        <dbReference type="EMBL" id="KAF2455355.1"/>
    </source>
</evidence>
<evidence type="ECO:0000313" key="3">
    <source>
        <dbReference type="Proteomes" id="UP000799766"/>
    </source>
</evidence>
<name>A0A6A6NU99_9PEZI</name>
<organism evidence="2 3">
    <name type="scientific">Lineolata rhizophorae</name>
    <dbReference type="NCBI Taxonomy" id="578093"/>
    <lineage>
        <taxon>Eukaryota</taxon>
        <taxon>Fungi</taxon>
        <taxon>Dikarya</taxon>
        <taxon>Ascomycota</taxon>
        <taxon>Pezizomycotina</taxon>
        <taxon>Dothideomycetes</taxon>
        <taxon>Dothideomycetes incertae sedis</taxon>
        <taxon>Lineolatales</taxon>
        <taxon>Lineolataceae</taxon>
        <taxon>Lineolata</taxon>
    </lineage>
</organism>
<evidence type="ECO:0000256" key="1">
    <source>
        <dbReference type="SAM" id="MobiDB-lite"/>
    </source>
</evidence>
<dbReference type="AlphaFoldDB" id="A0A6A6NU99"/>
<feature type="region of interest" description="Disordered" evidence="1">
    <location>
        <begin position="1"/>
        <end position="45"/>
    </location>
</feature>
<feature type="compositionally biased region" description="Gly residues" evidence="1">
    <location>
        <begin position="1"/>
        <end position="12"/>
    </location>
</feature>
<reference evidence="2" key="1">
    <citation type="journal article" date="2020" name="Stud. Mycol.">
        <title>101 Dothideomycetes genomes: a test case for predicting lifestyles and emergence of pathogens.</title>
        <authorList>
            <person name="Haridas S."/>
            <person name="Albert R."/>
            <person name="Binder M."/>
            <person name="Bloem J."/>
            <person name="Labutti K."/>
            <person name="Salamov A."/>
            <person name="Andreopoulos B."/>
            <person name="Baker S."/>
            <person name="Barry K."/>
            <person name="Bills G."/>
            <person name="Bluhm B."/>
            <person name="Cannon C."/>
            <person name="Castanera R."/>
            <person name="Culley D."/>
            <person name="Daum C."/>
            <person name="Ezra D."/>
            <person name="Gonzalez J."/>
            <person name="Henrissat B."/>
            <person name="Kuo A."/>
            <person name="Liang C."/>
            <person name="Lipzen A."/>
            <person name="Lutzoni F."/>
            <person name="Magnuson J."/>
            <person name="Mondo S."/>
            <person name="Nolan M."/>
            <person name="Ohm R."/>
            <person name="Pangilinan J."/>
            <person name="Park H.-J."/>
            <person name="Ramirez L."/>
            <person name="Alfaro M."/>
            <person name="Sun H."/>
            <person name="Tritt A."/>
            <person name="Yoshinaga Y."/>
            <person name="Zwiers L.-H."/>
            <person name="Turgeon B."/>
            <person name="Goodwin S."/>
            <person name="Spatafora J."/>
            <person name="Crous P."/>
            <person name="Grigoriev I."/>
        </authorList>
    </citation>
    <scope>NUCLEOTIDE SEQUENCE</scope>
    <source>
        <strain evidence="2">ATCC 16933</strain>
    </source>
</reference>
<dbReference type="Proteomes" id="UP000799766">
    <property type="component" value="Unassembled WGS sequence"/>
</dbReference>
<dbReference type="EMBL" id="MU001687">
    <property type="protein sequence ID" value="KAF2455355.1"/>
    <property type="molecule type" value="Genomic_DNA"/>
</dbReference>
<keyword evidence="3" id="KW-1185">Reference proteome</keyword>
<accession>A0A6A6NU99</accession>
<sequence length="179" mass="19183">MLRLSGGNGRPGLGTNQPRGGPGGSAVEHLDQDADSSALPHPSAAPCTRAAAAQWHLPALSPHAARCSPTAAKVKKLRRPHISHGIAPFHTPSHAVRSPGARCLTRKFRLPIRPEGQPSSPESSPAHASSQYRASICGLRNWCCSRRSFIRLLSPSRYFPAGKTFQTFPRSGCNIARRS</sequence>
<gene>
    <name evidence="2" type="ORF">BDY21DRAFT_74277</name>
</gene>
<protein>
    <submittedName>
        <fullName evidence="2">Uncharacterized protein</fullName>
    </submittedName>
</protein>